<reference evidence="6 7" key="1">
    <citation type="submission" date="2021-01" db="EMBL/GenBank/DDBJ databases">
        <title>Whole genome shotgun sequence of Verrucosispora qiuiae NBRC 106684.</title>
        <authorList>
            <person name="Komaki H."/>
            <person name="Tamura T."/>
        </authorList>
    </citation>
    <scope>NUCLEOTIDE SEQUENCE [LARGE SCALE GENOMIC DNA]</scope>
    <source>
        <strain evidence="6 7">NBRC 106684</strain>
    </source>
</reference>
<sequence length="242" mass="25243">MTVLAHLSDLHLDGGATRAARAARAVRYLCALPGHLDAVLITGDLTENGAAAEYAQVSEVLKPLHERFPVLVCPGNHDVSAVFAELLAPPRAAAVHGGAHILLADSSLPGVAHGRLSPATLEWLDARLASAPQTPAFVGFHHPPAALGIPFIDAIGLRDPSGLAAVLSRHRQVVAVLVGHAHAAVSTTFAGLPLLVAPGVVSTAVLPWENTETWSYQDANVSLMFHTYTDGVLATHVRSVPV</sequence>
<accession>A0ABQ4J860</accession>
<dbReference type="InterPro" id="IPR029052">
    <property type="entry name" value="Metallo-depent_PP-like"/>
</dbReference>
<comment type="caution">
    <text evidence="6">The sequence shown here is derived from an EMBL/GenBank/DDBJ whole genome shotgun (WGS) entry which is preliminary data.</text>
</comment>
<keyword evidence="3" id="KW-0408">Iron</keyword>
<dbReference type="EMBL" id="BOPC01000018">
    <property type="protein sequence ID" value="GIJ26348.1"/>
    <property type="molecule type" value="Genomic_DNA"/>
</dbReference>
<protein>
    <submittedName>
        <fullName evidence="6">3',5'-cyclic adenosine monophosphate phosphodiesterase CpdA</fullName>
    </submittedName>
</protein>
<dbReference type="PANTHER" id="PTHR42988">
    <property type="entry name" value="PHOSPHOHYDROLASE"/>
    <property type="match status" value="1"/>
</dbReference>
<evidence type="ECO:0000313" key="6">
    <source>
        <dbReference type="EMBL" id="GIJ26348.1"/>
    </source>
</evidence>
<dbReference type="InterPro" id="IPR004843">
    <property type="entry name" value="Calcineurin-like_PHP"/>
</dbReference>
<dbReference type="InterPro" id="IPR050884">
    <property type="entry name" value="CNP_phosphodiesterase-III"/>
</dbReference>
<dbReference type="Pfam" id="PF00149">
    <property type="entry name" value="Metallophos"/>
    <property type="match status" value="1"/>
</dbReference>
<dbReference type="Gene3D" id="3.60.21.10">
    <property type="match status" value="1"/>
</dbReference>
<keyword evidence="7" id="KW-1185">Reference proteome</keyword>
<evidence type="ECO:0000259" key="5">
    <source>
        <dbReference type="Pfam" id="PF00149"/>
    </source>
</evidence>
<organism evidence="6 7">
    <name type="scientific">Micromonospora qiuiae</name>
    <dbReference type="NCBI Taxonomy" id="502268"/>
    <lineage>
        <taxon>Bacteria</taxon>
        <taxon>Bacillati</taxon>
        <taxon>Actinomycetota</taxon>
        <taxon>Actinomycetes</taxon>
        <taxon>Micromonosporales</taxon>
        <taxon>Micromonosporaceae</taxon>
        <taxon>Micromonospora</taxon>
    </lineage>
</organism>
<dbReference type="PANTHER" id="PTHR42988:SF2">
    <property type="entry name" value="CYCLIC NUCLEOTIDE PHOSPHODIESTERASE CBUA0032-RELATED"/>
    <property type="match status" value="1"/>
</dbReference>
<evidence type="ECO:0000256" key="4">
    <source>
        <dbReference type="ARBA" id="ARBA00025742"/>
    </source>
</evidence>
<proteinExistence type="inferred from homology"/>
<evidence type="ECO:0000256" key="3">
    <source>
        <dbReference type="ARBA" id="ARBA00023004"/>
    </source>
</evidence>
<evidence type="ECO:0000256" key="1">
    <source>
        <dbReference type="ARBA" id="ARBA00022723"/>
    </source>
</evidence>
<keyword evidence="2" id="KW-0378">Hydrolase</keyword>
<dbReference type="SUPFAM" id="SSF56300">
    <property type="entry name" value="Metallo-dependent phosphatases"/>
    <property type="match status" value="1"/>
</dbReference>
<keyword evidence="1" id="KW-0479">Metal-binding</keyword>
<feature type="domain" description="Calcineurin-like phosphoesterase" evidence="5">
    <location>
        <begin position="4"/>
        <end position="183"/>
    </location>
</feature>
<comment type="similarity">
    <text evidence="4">Belongs to the cyclic nucleotide phosphodiesterase class-III family.</text>
</comment>
<evidence type="ECO:0000256" key="2">
    <source>
        <dbReference type="ARBA" id="ARBA00022801"/>
    </source>
</evidence>
<evidence type="ECO:0000313" key="7">
    <source>
        <dbReference type="Proteomes" id="UP000653076"/>
    </source>
</evidence>
<dbReference type="Proteomes" id="UP000653076">
    <property type="component" value="Unassembled WGS sequence"/>
</dbReference>
<gene>
    <name evidence="6" type="primary">cpdA_1</name>
    <name evidence="6" type="ORF">Vqi01_15100</name>
</gene>
<name>A0ABQ4J860_9ACTN</name>
<dbReference type="RefSeq" id="WP_204033857.1">
    <property type="nucleotide sequence ID" value="NZ_BOPC01000018.1"/>
</dbReference>